<dbReference type="AlphaFoldDB" id="A0A8X7W3V9"/>
<name>A0A8X7W3V9_BRACI</name>
<dbReference type="Proteomes" id="UP000886595">
    <property type="component" value="Unassembled WGS sequence"/>
</dbReference>
<evidence type="ECO:0000256" key="1">
    <source>
        <dbReference type="SAM" id="MobiDB-lite"/>
    </source>
</evidence>
<organism evidence="2 3">
    <name type="scientific">Brassica carinata</name>
    <name type="common">Ethiopian mustard</name>
    <name type="synonym">Abyssinian cabbage</name>
    <dbReference type="NCBI Taxonomy" id="52824"/>
    <lineage>
        <taxon>Eukaryota</taxon>
        <taxon>Viridiplantae</taxon>
        <taxon>Streptophyta</taxon>
        <taxon>Embryophyta</taxon>
        <taxon>Tracheophyta</taxon>
        <taxon>Spermatophyta</taxon>
        <taxon>Magnoliopsida</taxon>
        <taxon>eudicotyledons</taxon>
        <taxon>Gunneridae</taxon>
        <taxon>Pentapetalae</taxon>
        <taxon>rosids</taxon>
        <taxon>malvids</taxon>
        <taxon>Brassicales</taxon>
        <taxon>Brassicaceae</taxon>
        <taxon>Brassiceae</taxon>
        <taxon>Brassica</taxon>
    </lineage>
</organism>
<proteinExistence type="predicted"/>
<reference evidence="2 3" key="1">
    <citation type="submission" date="2020-02" db="EMBL/GenBank/DDBJ databases">
        <authorList>
            <person name="Ma Q."/>
            <person name="Huang Y."/>
            <person name="Song X."/>
            <person name="Pei D."/>
        </authorList>
    </citation>
    <scope>NUCLEOTIDE SEQUENCE [LARGE SCALE GENOMIC DNA]</scope>
    <source>
        <strain evidence="2">Sxm20200214</strain>
        <tissue evidence="2">Leaf</tissue>
    </source>
</reference>
<evidence type="ECO:0000313" key="2">
    <source>
        <dbReference type="EMBL" id="KAG2322571.1"/>
    </source>
</evidence>
<evidence type="ECO:0000313" key="3">
    <source>
        <dbReference type="Proteomes" id="UP000886595"/>
    </source>
</evidence>
<feature type="region of interest" description="Disordered" evidence="1">
    <location>
        <begin position="1"/>
        <end position="44"/>
    </location>
</feature>
<accession>A0A8X7W3V9</accession>
<comment type="caution">
    <text evidence="2">The sequence shown here is derived from an EMBL/GenBank/DDBJ whole genome shotgun (WGS) entry which is preliminary data.</text>
</comment>
<feature type="compositionally biased region" description="Polar residues" evidence="1">
    <location>
        <begin position="32"/>
        <end position="41"/>
    </location>
</feature>
<protein>
    <submittedName>
        <fullName evidence="2">Uncharacterized protein</fullName>
    </submittedName>
</protein>
<gene>
    <name evidence="2" type="ORF">Bca52824_015784</name>
</gene>
<sequence length="64" mass="7068">MTAQQRIEAPHTPQVENITSSPPPPSHEEASNGVNTSQMHDGTSDALGYFLGEITYKDHLTYRL</sequence>
<keyword evidence="3" id="KW-1185">Reference proteome</keyword>
<dbReference type="EMBL" id="JAAMPC010000003">
    <property type="protein sequence ID" value="KAG2322571.1"/>
    <property type="molecule type" value="Genomic_DNA"/>
</dbReference>